<sequence>MVTSAATWIDVDCCIPKLLSPYSCTQRKTIAKFEVFCPWFLFFYN</sequence>
<organism evidence="1">
    <name type="scientific">Rhizophora mucronata</name>
    <name type="common">Asiatic mangrove</name>
    <dbReference type="NCBI Taxonomy" id="61149"/>
    <lineage>
        <taxon>Eukaryota</taxon>
        <taxon>Viridiplantae</taxon>
        <taxon>Streptophyta</taxon>
        <taxon>Embryophyta</taxon>
        <taxon>Tracheophyta</taxon>
        <taxon>Spermatophyta</taxon>
        <taxon>Magnoliopsida</taxon>
        <taxon>eudicotyledons</taxon>
        <taxon>Gunneridae</taxon>
        <taxon>Pentapetalae</taxon>
        <taxon>rosids</taxon>
        <taxon>fabids</taxon>
        <taxon>Malpighiales</taxon>
        <taxon>Rhizophoraceae</taxon>
        <taxon>Rhizophora</taxon>
    </lineage>
</organism>
<dbReference type="EMBL" id="GGEC01090658">
    <property type="protein sequence ID" value="MBX71142.1"/>
    <property type="molecule type" value="Transcribed_RNA"/>
</dbReference>
<accession>A0A2P2QVV5</accession>
<reference evidence="1" key="1">
    <citation type="submission" date="2018-02" db="EMBL/GenBank/DDBJ databases">
        <title>Rhizophora mucronata_Transcriptome.</title>
        <authorList>
            <person name="Meera S.P."/>
            <person name="Sreeshan A."/>
            <person name="Augustine A."/>
        </authorList>
    </citation>
    <scope>NUCLEOTIDE SEQUENCE</scope>
    <source>
        <tissue evidence="1">Leaf</tissue>
    </source>
</reference>
<protein>
    <submittedName>
        <fullName evidence="1">Uncharacterized protein</fullName>
    </submittedName>
</protein>
<dbReference type="AlphaFoldDB" id="A0A2P2QVV5"/>
<proteinExistence type="predicted"/>
<evidence type="ECO:0000313" key="1">
    <source>
        <dbReference type="EMBL" id="MBX71142.1"/>
    </source>
</evidence>
<name>A0A2P2QVV5_RHIMU</name>